<dbReference type="EMBL" id="GBXM01048539">
    <property type="protein sequence ID" value="JAH60038.1"/>
    <property type="molecule type" value="Transcribed_RNA"/>
</dbReference>
<name>A0A0E9U4Z0_ANGAN</name>
<proteinExistence type="predicted"/>
<reference evidence="1" key="1">
    <citation type="submission" date="2014-11" db="EMBL/GenBank/DDBJ databases">
        <authorList>
            <person name="Amaro Gonzalez C."/>
        </authorList>
    </citation>
    <scope>NUCLEOTIDE SEQUENCE</scope>
</reference>
<reference evidence="1" key="2">
    <citation type="journal article" date="2015" name="Fish Shellfish Immunol.">
        <title>Early steps in the European eel (Anguilla anguilla)-Vibrio vulnificus interaction in the gills: Role of the RtxA13 toxin.</title>
        <authorList>
            <person name="Callol A."/>
            <person name="Pajuelo D."/>
            <person name="Ebbesson L."/>
            <person name="Teles M."/>
            <person name="MacKenzie S."/>
            <person name="Amaro C."/>
        </authorList>
    </citation>
    <scope>NUCLEOTIDE SEQUENCE</scope>
</reference>
<sequence>MHFKWLSCTSQSHLNSDSCCVPFTSRWLLVRAF</sequence>
<dbReference type="AlphaFoldDB" id="A0A0E9U4Z0"/>
<accession>A0A0E9U4Z0</accession>
<evidence type="ECO:0000313" key="1">
    <source>
        <dbReference type="EMBL" id="JAH60038.1"/>
    </source>
</evidence>
<organism evidence="1">
    <name type="scientific">Anguilla anguilla</name>
    <name type="common">European freshwater eel</name>
    <name type="synonym">Muraena anguilla</name>
    <dbReference type="NCBI Taxonomy" id="7936"/>
    <lineage>
        <taxon>Eukaryota</taxon>
        <taxon>Metazoa</taxon>
        <taxon>Chordata</taxon>
        <taxon>Craniata</taxon>
        <taxon>Vertebrata</taxon>
        <taxon>Euteleostomi</taxon>
        <taxon>Actinopterygii</taxon>
        <taxon>Neopterygii</taxon>
        <taxon>Teleostei</taxon>
        <taxon>Anguilliformes</taxon>
        <taxon>Anguillidae</taxon>
        <taxon>Anguilla</taxon>
    </lineage>
</organism>
<protein>
    <submittedName>
        <fullName evidence="1">Uncharacterized protein</fullName>
    </submittedName>
</protein>